<evidence type="ECO:0000256" key="1">
    <source>
        <dbReference type="ARBA" id="ARBA00022676"/>
    </source>
</evidence>
<dbReference type="EMBL" id="VIRS01000003">
    <property type="protein sequence ID" value="TQS46225.1"/>
    <property type="molecule type" value="Genomic_DNA"/>
</dbReference>
<dbReference type="PANTHER" id="PTHR45947">
    <property type="entry name" value="SULFOQUINOVOSYL TRANSFERASE SQD2"/>
    <property type="match status" value="1"/>
</dbReference>
<dbReference type="GO" id="GO:1901137">
    <property type="term" value="P:carbohydrate derivative biosynthetic process"/>
    <property type="evidence" value="ECO:0007669"/>
    <property type="project" value="UniProtKB-ARBA"/>
</dbReference>
<dbReference type="InterPro" id="IPR050194">
    <property type="entry name" value="Glycosyltransferase_grp1"/>
</dbReference>
<reference evidence="5 6" key="1">
    <citation type="submission" date="2019-07" db="EMBL/GenBank/DDBJ databases">
        <title>Cryptosporangium phraense sp. nov., isolated from plant litter.</title>
        <authorList>
            <person name="Suriyachadkun C."/>
        </authorList>
    </citation>
    <scope>NUCLEOTIDE SEQUENCE [LARGE SCALE GENOMIC DNA]</scope>
    <source>
        <strain evidence="5 6">A-T 5661</strain>
    </source>
</reference>
<protein>
    <submittedName>
        <fullName evidence="5">Glycosyltransferase family 1 protein</fullName>
    </submittedName>
</protein>
<accession>A0A545B050</accession>
<name>A0A545B050_9ACTN</name>
<dbReference type="Pfam" id="PF13439">
    <property type="entry name" value="Glyco_transf_4"/>
    <property type="match status" value="1"/>
</dbReference>
<evidence type="ECO:0000313" key="6">
    <source>
        <dbReference type="Proteomes" id="UP000317982"/>
    </source>
</evidence>
<keyword evidence="6" id="KW-1185">Reference proteome</keyword>
<dbReference type="SUPFAM" id="SSF53756">
    <property type="entry name" value="UDP-Glycosyltransferase/glycogen phosphorylase"/>
    <property type="match status" value="1"/>
</dbReference>
<evidence type="ECO:0000259" key="4">
    <source>
        <dbReference type="Pfam" id="PF13439"/>
    </source>
</evidence>
<dbReference type="GO" id="GO:0016758">
    <property type="term" value="F:hexosyltransferase activity"/>
    <property type="evidence" value="ECO:0007669"/>
    <property type="project" value="TreeGrafter"/>
</dbReference>
<dbReference type="PANTHER" id="PTHR45947:SF3">
    <property type="entry name" value="SULFOQUINOVOSYL TRANSFERASE SQD2"/>
    <property type="match status" value="1"/>
</dbReference>
<comment type="caution">
    <text evidence="5">The sequence shown here is derived from an EMBL/GenBank/DDBJ whole genome shotgun (WGS) entry which is preliminary data.</text>
</comment>
<dbReference type="AlphaFoldDB" id="A0A545B050"/>
<dbReference type="InParanoid" id="A0A545B050"/>
<dbReference type="Gene3D" id="3.40.50.2000">
    <property type="entry name" value="Glycogen Phosphorylase B"/>
    <property type="match status" value="2"/>
</dbReference>
<sequence length="428" mass="44729">MGRAPGGGGRVRISLVSEHASPLAVLGEVDAGGQNVHVASLAVALAERGHQVTVHTRRDDPALPETMPFAPGVTVHHVTAGPASVIPKDDLLPYMPTFGAELARFWRTSEPDVVHAHFWMSGLAALAGARDFPGLPVVQTFHALGSVKRRHQGDDDTSPPDRVEYETTIGHSVATTIATCTDEVRELRALGIPAGRLQVVPCGVDVTAFAPAGPVEPRSGRPRLLQVGRLVRRKGADVALRALTSIPDAELVLAGGPPADRLDADPEAQRLRALAASLGLADRFVLLGGVERSRMPALFRSADLVLCPPHYEPFGIVPLEAMACARPVVASAVGGHLDTVAEGRTGRLVPPGDPDALAGAVTALLADPAGRSAFGAAGRRRAEAHYGWDRVAAATEAAYRGVCAPPVPRRISAVRRSRSAATATGATR</sequence>
<evidence type="ECO:0000313" key="5">
    <source>
        <dbReference type="EMBL" id="TQS46225.1"/>
    </source>
</evidence>
<dbReference type="OrthoDB" id="9810929at2"/>
<evidence type="ECO:0000259" key="3">
    <source>
        <dbReference type="Pfam" id="PF00534"/>
    </source>
</evidence>
<evidence type="ECO:0000256" key="2">
    <source>
        <dbReference type="ARBA" id="ARBA00022679"/>
    </source>
</evidence>
<proteinExistence type="predicted"/>
<dbReference type="InterPro" id="IPR001296">
    <property type="entry name" value="Glyco_trans_1"/>
</dbReference>
<dbReference type="Pfam" id="PF00534">
    <property type="entry name" value="Glycos_transf_1"/>
    <property type="match status" value="1"/>
</dbReference>
<dbReference type="InterPro" id="IPR028098">
    <property type="entry name" value="Glyco_trans_4-like_N"/>
</dbReference>
<dbReference type="Proteomes" id="UP000317982">
    <property type="component" value="Unassembled WGS sequence"/>
</dbReference>
<organism evidence="5 6">
    <name type="scientific">Cryptosporangium phraense</name>
    <dbReference type="NCBI Taxonomy" id="2593070"/>
    <lineage>
        <taxon>Bacteria</taxon>
        <taxon>Bacillati</taxon>
        <taxon>Actinomycetota</taxon>
        <taxon>Actinomycetes</taxon>
        <taxon>Cryptosporangiales</taxon>
        <taxon>Cryptosporangiaceae</taxon>
        <taxon>Cryptosporangium</taxon>
    </lineage>
</organism>
<feature type="domain" description="Glycosyltransferase subfamily 4-like N-terminal" evidence="4">
    <location>
        <begin position="32"/>
        <end position="206"/>
    </location>
</feature>
<gene>
    <name evidence="5" type="ORF">FL583_05440</name>
</gene>
<feature type="domain" description="Glycosyl transferase family 1" evidence="3">
    <location>
        <begin position="218"/>
        <end position="381"/>
    </location>
</feature>
<keyword evidence="1" id="KW-0328">Glycosyltransferase</keyword>
<keyword evidence="2 5" id="KW-0808">Transferase</keyword>